<reference evidence="5 6" key="1">
    <citation type="journal article" date="2019" name="Int. J. Syst. Evol. Microbiol.">
        <title>The Global Catalogue of Microorganisms (GCM) 10K type strain sequencing project: providing services to taxonomists for standard genome sequencing and annotation.</title>
        <authorList>
            <consortium name="The Broad Institute Genomics Platform"/>
            <consortium name="The Broad Institute Genome Sequencing Center for Infectious Disease"/>
            <person name="Wu L."/>
            <person name="Ma J."/>
        </authorList>
    </citation>
    <scope>NUCLEOTIDE SEQUENCE [LARGE SCALE GENOMIC DNA]</scope>
    <source>
        <strain evidence="5 6">JCM 15900</strain>
    </source>
</reference>
<feature type="compositionally biased region" description="Low complexity" evidence="2">
    <location>
        <begin position="59"/>
        <end position="77"/>
    </location>
</feature>
<dbReference type="EMBL" id="BAAAPZ010000008">
    <property type="protein sequence ID" value="GAA2099464.1"/>
    <property type="molecule type" value="Genomic_DNA"/>
</dbReference>
<dbReference type="Gene3D" id="4.10.320.10">
    <property type="entry name" value="E3-binding domain"/>
    <property type="match status" value="1"/>
</dbReference>
<dbReference type="Proteomes" id="UP001500984">
    <property type="component" value="Unassembled WGS sequence"/>
</dbReference>
<feature type="domain" description="Lsr2 DNA-binding" evidence="4">
    <location>
        <begin position="77"/>
        <end position="111"/>
    </location>
</feature>
<gene>
    <name evidence="5" type="ORF">GCM10009823_21340</name>
</gene>
<feature type="domain" description="Lsr2 dimerization" evidence="3">
    <location>
        <begin position="1"/>
        <end position="57"/>
    </location>
</feature>
<proteinExistence type="predicted"/>
<feature type="region of interest" description="Disordered" evidence="2">
    <location>
        <begin position="59"/>
        <end position="80"/>
    </location>
</feature>
<keyword evidence="1" id="KW-0238">DNA-binding</keyword>
<evidence type="ECO:0000259" key="3">
    <source>
        <dbReference type="Pfam" id="PF11774"/>
    </source>
</evidence>
<organism evidence="5 6">
    <name type="scientific">Brevibacterium salitolerans</name>
    <dbReference type="NCBI Taxonomy" id="1403566"/>
    <lineage>
        <taxon>Bacteria</taxon>
        <taxon>Bacillati</taxon>
        <taxon>Actinomycetota</taxon>
        <taxon>Actinomycetes</taxon>
        <taxon>Micrococcales</taxon>
        <taxon>Brevibacteriaceae</taxon>
        <taxon>Brevibacterium</taxon>
    </lineage>
</organism>
<dbReference type="Pfam" id="PF23359">
    <property type="entry name" value="Lsr2_DNA-bd"/>
    <property type="match status" value="1"/>
</dbReference>
<evidence type="ECO:0000313" key="5">
    <source>
        <dbReference type="EMBL" id="GAA2099464.1"/>
    </source>
</evidence>
<sequence>MAREMKVVLTDDIDGSEAAETVRFGIDQGTYEIELSSENAEKLRGVLAPYIAKGRRVAASSRPARARRSSGAAAGSGNLNATIREWAKENGIEVSERGRIAQSVIDSYHQAHA</sequence>
<dbReference type="InterPro" id="IPR055370">
    <property type="entry name" value="Lsr2_DNA-bd"/>
</dbReference>
<dbReference type="InterPro" id="IPR024412">
    <property type="entry name" value="Lsr2_dim_dom"/>
</dbReference>
<accession>A0ABN2WUM0</accession>
<dbReference type="InterPro" id="IPR042261">
    <property type="entry name" value="Lsr2-like_dimerization"/>
</dbReference>
<evidence type="ECO:0000256" key="2">
    <source>
        <dbReference type="SAM" id="MobiDB-lite"/>
    </source>
</evidence>
<dbReference type="RefSeq" id="WP_344337154.1">
    <property type="nucleotide sequence ID" value="NZ_BAAAPZ010000008.1"/>
</dbReference>
<evidence type="ECO:0000256" key="1">
    <source>
        <dbReference type="ARBA" id="ARBA00023125"/>
    </source>
</evidence>
<dbReference type="Pfam" id="PF11774">
    <property type="entry name" value="Lsr2"/>
    <property type="match status" value="1"/>
</dbReference>
<keyword evidence="6" id="KW-1185">Reference proteome</keyword>
<name>A0ABN2WUM0_9MICO</name>
<comment type="caution">
    <text evidence="5">The sequence shown here is derived from an EMBL/GenBank/DDBJ whole genome shotgun (WGS) entry which is preliminary data.</text>
</comment>
<protein>
    <submittedName>
        <fullName evidence="5">Lsr2 family protein</fullName>
    </submittedName>
</protein>
<evidence type="ECO:0000259" key="4">
    <source>
        <dbReference type="Pfam" id="PF23359"/>
    </source>
</evidence>
<dbReference type="Gene3D" id="3.30.60.230">
    <property type="entry name" value="Lsr2, dimerization domain"/>
    <property type="match status" value="1"/>
</dbReference>
<dbReference type="InterPro" id="IPR036625">
    <property type="entry name" value="E3-bd_dom_sf"/>
</dbReference>
<evidence type="ECO:0000313" key="6">
    <source>
        <dbReference type="Proteomes" id="UP001500984"/>
    </source>
</evidence>